<sequence>MWLVECPSFWDQGLIRPLVVEGGKVVLMCDSCAAVWHTPADIEEFEHVEPCEPDWSIGAGAHVRPGTVRWAEPEDVSSAGWGSLAWRELP</sequence>
<accession>A0A1H8QXW5</accession>
<evidence type="ECO:0000313" key="2">
    <source>
        <dbReference type="Proteomes" id="UP000198582"/>
    </source>
</evidence>
<proteinExistence type="predicted"/>
<dbReference type="AlphaFoldDB" id="A0A1H8QXW5"/>
<dbReference type="RefSeq" id="WP_091611849.1">
    <property type="nucleotide sequence ID" value="NZ_FOEF01000001.1"/>
</dbReference>
<name>A0A1H8QXW5_9PSEU</name>
<protein>
    <submittedName>
        <fullName evidence="1">Uncharacterized protein</fullName>
    </submittedName>
</protein>
<organism evidence="1 2">
    <name type="scientific">Amycolatopsis saalfeldensis</name>
    <dbReference type="NCBI Taxonomy" id="394193"/>
    <lineage>
        <taxon>Bacteria</taxon>
        <taxon>Bacillati</taxon>
        <taxon>Actinomycetota</taxon>
        <taxon>Actinomycetes</taxon>
        <taxon>Pseudonocardiales</taxon>
        <taxon>Pseudonocardiaceae</taxon>
        <taxon>Amycolatopsis</taxon>
    </lineage>
</organism>
<reference evidence="1 2" key="1">
    <citation type="submission" date="2016-10" db="EMBL/GenBank/DDBJ databases">
        <authorList>
            <person name="de Groot N.N."/>
        </authorList>
    </citation>
    <scope>NUCLEOTIDE SEQUENCE [LARGE SCALE GENOMIC DNA]</scope>
    <source>
        <strain evidence="1 2">DSM 44993</strain>
    </source>
</reference>
<evidence type="ECO:0000313" key="1">
    <source>
        <dbReference type="EMBL" id="SEO59052.1"/>
    </source>
</evidence>
<gene>
    <name evidence="1" type="ORF">SAMN04489732_101536</name>
</gene>
<dbReference type="OrthoDB" id="3625436at2"/>
<dbReference type="Proteomes" id="UP000198582">
    <property type="component" value="Unassembled WGS sequence"/>
</dbReference>
<dbReference type="EMBL" id="FOEF01000001">
    <property type="protein sequence ID" value="SEO59052.1"/>
    <property type="molecule type" value="Genomic_DNA"/>
</dbReference>
<keyword evidence="2" id="KW-1185">Reference proteome</keyword>